<accession>A0A9W6J2F9</accession>
<comment type="caution">
    <text evidence="9">The sequence shown here is derived from an EMBL/GenBank/DDBJ whole genome shotgun (WGS) entry which is preliminary data.</text>
</comment>
<dbReference type="PANTHER" id="PTHR35093:SF8">
    <property type="entry name" value="OUTER MEMBRANE PROTEIN NMB0088-RELATED"/>
    <property type="match status" value="1"/>
</dbReference>
<keyword evidence="5 8" id="KW-0732">Signal</keyword>
<evidence type="ECO:0000256" key="6">
    <source>
        <dbReference type="ARBA" id="ARBA00023136"/>
    </source>
</evidence>
<protein>
    <submittedName>
        <fullName evidence="9">Fatty acid transporter</fullName>
    </submittedName>
</protein>
<feature type="chain" id="PRO_5040916609" evidence="8">
    <location>
        <begin position="19"/>
        <end position="420"/>
    </location>
</feature>
<dbReference type="PANTHER" id="PTHR35093">
    <property type="entry name" value="OUTER MEMBRANE PROTEIN NMB0088-RELATED"/>
    <property type="match status" value="1"/>
</dbReference>
<organism evidence="9 10">
    <name type="scientific">Hansschlegelia plantiphila</name>
    <dbReference type="NCBI Taxonomy" id="374655"/>
    <lineage>
        <taxon>Bacteria</taxon>
        <taxon>Pseudomonadati</taxon>
        <taxon>Pseudomonadota</taxon>
        <taxon>Alphaproteobacteria</taxon>
        <taxon>Hyphomicrobiales</taxon>
        <taxon>Methylopilaceae</taxon>
        <taxon>Hansschlegelia</taxon>
    </lineage>
</organism>
<evidence type="ECO:0000256" key="5">
    <source>
        <dbReference type="ARBA" id="ARBA00022729"/>
    </source>
</evidence>
<keyword evidence="10" id="KW-1185">Reference proteome</keyword>
<keyword evidence="6" id="KW-0472">Membrane</keyword>
<evidence type="ECO:0000256" key="4">
    <source>
        <dbReference type="ARBA" id="ARBA00022692"/>
    </source>
</evidence>
<keyword evidence="3" id="KW-1134">Transmembrane beta strand</keyword>
<evidence type="ECO:0000313" key="10">
    <source>
        <dbReference type="Proteomes" id="UP001143372"/>
    </source>
</evidence>
<reference evidence="9" key="1">
    <citation type="journal article" date="2014" name="Int. J. Syst. Evol. Microbiol.">
        <title>Complete genome sequence of Corynebacterium casei LMG S-19264T (=DSM 44701T), isolated from a smear-ripened cheese.</title>
        <authorList>
            <consortium name="US DOE Joint Genome Institute (JGI-PGF)"/>
            <person name="Walter F."/>
            <person name="Albersmeier A."/>
            <person name="Kalinowski J."/>
            <person name="Ruckert C."/>
        </authorList>
    </citation>
    <scope>NUCLEOTIDE SEQUENCE</scope>
    <source>
        <strain evidence="9">VKM B-2347</strain>
    </source>
</reference>
<sequence>MAAAVALAVAGASTAAVAGAFALREQSATGQGVSFAGMAAGGGDSISGMFWNPAVVNQVEVFQGEQHVTGILPTSKVDVGGPFFDAFGDGGNIGKNAVVASGYNAYRINDKVAIGLSITTPFGLATDPHSDWGGQLYARSSRVRSINATPTIGYKVNDWFSIAAGVQVEYFDIRLKQATGLAPTAATSTLKADDVGVGFTAGFTVAPWEGGSVGVGYRSAITHNVSGDLYTPGPDFKVKGKVPLPETVSVGVRQRVTQDLTLLGGVEWTNWSRLDKVKVKNKSGGGTITSLPFNYDDGWFFSGGVEYAFRPDLTLRTGVGYELSPVNDKNRTNRLPDDDRWWLSAGGSYKYSDRLSFDLGYTYVFVPGKSKIQINPGDPDAFPGQSIGYNADAKSHVHLVSASVRYTFGGPAPAALVTKD</sequence>
<reference evidence="9" key="2">
    <citation type="submission" date="2023-01" db="EMBL/GenBank/DDBJ databases">
        <authorList>
            <person name="Sun Q."/>
            <person name="Evtushenko L."/>
        </authorList>
    </citation>
    <scope>NUCLEOTIDE SEQUENCE</scope>
    <source>
        <strain evidence="9">VKM B-2347</strain>
    </source>
</reference>
<keyword evidence="7" id="KW-0998">Cell outer membrane</keyword>
<evidence type="ECO:0000256" key="1">
    <source>
        <dbReference type="ARBA" id="ARBA00004571"/>
    </source>
</evidence>
<comment type="similarity">
    <text evidence="2">Belongs to the OmpP1/FadL family.</text>
</comment>
<dbReference type="Pfam" id="PF03349">
    <property type="entry name" value="Toluene_X"/>
    <property type="match status" value="1"/>
</dbReference>
<dbReference type="InterPro" id="IPR005017">
    <property type="entry name" value="OMPP1/FadL/TodX"/>
</dbReference>
<evidence type="ECO:0000256" key="8">
    <source>
        <dbReference type="SAM" id="SignalP"/>
    </source>
</evidence>
<gene>
    <name evidence="9" type="ORF">GCM10008179_16830</name>
</gene>
<evidence type="ECO:0000256" key="2">
    <source>
        <dbReference type="ARBA" id="ARBA00008163"/>
    </source>
</evidence>
<name>A0A9W6J2F9_9HYPH</name>
<feature type="signal peptide" evidence="8">
    <location>
        <begin position="1"/>
        <end position="18"/>
    </location>
</feature>
<dbReference type="Gene3D" id="2.40.160.60">
    <property type="entry name" value="Outer membrane protein transport protein (OMPP1/FadL/TodX)"/>
    <property type="match status" value="1"/>
</dbReference>
<evidence type="ECO:0000256" key="3">
    <source>
        <dbReference type="ARBA" id="ARBA00022452"/>
    </source>
</evidence>
<evidence type="ECO:0000313" key="9">
    <source>
        <dbReference type="EMBL" id="GLK68045.1"/>
    </source>
</evidence>
<dbReference type="GO" id="GO:0009279">
    <property type="term" value="C:cell outer membrane"/>
    <property type="evidence" value="ECO:0007669"/>
    <property type="project" value="UniProtKB-SubCell"/>
</dbReference>
<dbReference type="AlphaFoldDB" id="A0A9W6J2F9"/>
<proteinExistence type="inferred from homology"/>
<comment type="subcellular location">
    <subcellularLocation>
        <location evidence="1">Cell outer membrane</location>
        <topology evidence="1">Multi-pass membrane protein</topology>
    </subcellularLocation>
</comment>
<dbReference type="SUPFAM" id="SSF56935">
    <property type="entry name" value="Porins"/>
    <property type="match status" value="1"/>
</dbReference>
<dbReference type="EMBL" id="BSFI01000007">
    <property type="protein sequence ID" value="GLK68045.1"/>
    <property type="molecule type" value="Genomic_DNA"/>
</dbReference>
<keyword evidence="4" id="KW-0812">Transmembrane</keyword>
<dbReference type="GO" id="GO:0015483">
    <property type="term" value="F:long-chain fatty acid transporting porin activity"/>
    <property type="evidence" value="ECO:0007669"/>
    <property type="project" value="TreeGrafter"/>
</dbReference>
<dbReference type="Proteomes" id="UP001143372">
    <property type="component" value="Unassembled WGS sequence"/>
</dbReference>
<dbReference type="RefSeq" id="WP_271168276.1">
    <property type="nucleotide sequence ID" value="NZ_BSFI01000007.1"/>
</dbReference>
<evidence type="ECO:0000256" key="7">
    <source>
        <dbReference type="ARBA" id="ARBA00023237"/>
    </source>
</evidence>